<name>A0A383CSD9_9ZZZZ</name>
<feature type="non-terminal residue" evidence="2">
    <location>
        <position position="1"/>
    </location>
</feature>
<keyword evidence="1" id="KW-1133">Transmembrane helix</keyword>
<evidence type="ECO:0000256" key="1">
    <source>
        <dbReference type="SAM" id="Phobius"/>
    </source>
</evidence>
<sequence length="87" mass="9889">KSKMIRLIGCQGINRMTLSLMIFVGWSPVTAYAQSSGMSLGSQTLGRAYWHVFLAYVIAWLLVIFWLIAINKRLGRIENRIRGSIED</sequence>
<feature type="transmembrane region" description="Helical" evidence="1">
    <location>
        <begin position="49"/>
        <end position="70"/>
    </location>
</feature>
<gene>
    <name evidence="2" type="ORF">METZ01_LOCUS487382</name>
</gene>
<evidence type="ECO:0000313" key="2">
    <source>
        <dbReference type="EMBL" id="SVE34528.1"/>
    </source>
</evidence>
<organism evidence="2">
    <name type="scientific">marine metagenome</name>
    <dbReference type="NCBI Taxonomy" id="408172"/>
    <lineage>
        <taxon>unclassified sequences</taxon>
        <taxon>metagenomes</taxon>
        <taxon>ecological metagenomes</taxon>
    </lineage>
</organism>
<keyword evidence="1" id="KW-0472">Membrane</keyword>
<dbReference type="AlphaFoldDB" id="A0A383CSD9"/>
<keyword evidence="1" id="KW-0812">Transmembrane</keyword>
<proteinExistence type="predicted"/>
<dbReference type="EMBL" id="UINC01210870">
    <property type="protein sequence ID" value="SVE34528.1"/>
    <property type="molecule type" value="Genomic_DNA"/>
</dbReference>
<protein>
    <recommendedName>
        <fullName evidence="3">CcmD family protein</fullName>
    </recommendedName>
</protein>
<evidence type="ECO:0008006" key="3">
    <source>
        <dbReference type="Google" id="ProtNLM"/>
    </source>
</evidence>
<reference evidence="2" key="1">
    <citation type="submission" date="2018-05" db="EMBL/GenBank/DDBJ databases">
        <authorList>
            <person name="Lanie J.A."/>
            <person name="Ng W.-L."/>
            <person name="Kazmierczak K.M."/>
            <person name="Andrzejewski T.M."/>
            <person name="Davidsen T.M."/>
            <person name="Wayne K.J."/>
            <person name="Tettelin H."/>
            <person name="Glass J.I."/>
            <person name="Rusch D."/>
            <person name="Podicherti R."/>
            <person name="Tsui H.-C.T."/>
            <person name="Winkler M.E."/>
        </authorList>
    </citation>
    <scope>NUCLEOTIDE SEQUENCE</scope>
</reference>
<accession>A0A383CSD9</accession>